<gene>
    <name evidence="1" type="ORF">ATANTOWER_009723</name>
</gene>
<name>A0ABU7BET2_9TELE</name>
<dbReference type="EMBL" id="JAHUTI010051374">
    <property type="protein sequence ID" value="MED6249122.1"/>
    <property type="molecule type" value="Genomic_DNA"/>
</dbReference>
<dbReference type="Proteomes" id="UP001345963">
    <property type="component" value="Unassembled WGS sequence"/>
</dbReference>
<organism evidence="1 2">
    <name type="scientific">Ataeniobius toweri</name>
    <dbReference type="NCBI Taxonomy" id="208326"/>
    <lineage>
        <taxon>Eukaryota</taxon>
        <taxon>Metazoa</taxon>
        <taxon>Chordata</taxon>
        <taxon>Craniata</taxon>
        <taxon>Vertebrata</taxon>
        <taxon>Euteleostomi</taxon>
        <taxon>Actinopterygii</taxon>
        <taxon>Neopterygii</taxon>
        <taxon>Teleostei</taxon>
        <taxon>Neoteleostei</taxon>
        <taxon>Acanthomorphata</taxon>
        <taxon>Ovalentaria</taxon>
        <taxon>Atherinomorphae</taxon>
        <taxon>Cyprinodontiformes</taxon>
        <taxon>Goodeidae</taxon>
        <taxon>Ataeniobius</taxon>
    </lineage>
</organism>
<keyword evidence="2" id="KW-1185">Reference proteome</keyword>
<proteinExistence type="predicted"/>
<reference evidence="1 2" key="1">
    <citation type="submission" date="2021-07" db="EMBL/GenBank/DDBJ databases">
        <authorList>
            <person name="Palmer J.M."/>
        </authorList>
    </citation>
    <scope>NUCLEOTIDE SEQUENCE [LARGE SCALE GENOMIC DNA]</scope>
    <source>
        <strain evidence="1 2">AT_MEX2019</strain>
        <tissue evidence="1">Muscle</tissue>
    </source>
</reference>
<protein>
    <submittedName>
        <fullName evidence="1">Uncharacterized protein</fullName>
    </submittedName>
</protein>
<evidence type="ECO:0000313" key="1">
    <source>
        <dbReference type="EMBL" id="MED6249122.1"/>
    </source>
</evidence>
<comment type="caution">
    <text evidence="1">The sequence shown here is derived from an EMBL/GenBank/DDBJ whole genome shotgun (WGS) entry which is preliminary data.</text>
</comment>
<accession>A0ABU7BET2</accession>
<evidence type="ECO:0000313" key="2">
    <source>
        <dbReference type="Proteomes" id="UP001345963"/>
    </source>
</evidence>
<feature type="non-terminal residue" evidence="1">
    <location>
        <position position="80"/>
    </location>
</feature>
<sequence length="80" mass="9211">MANYNSQLKVFSALEEVKAMALNNTMDAANPLLLWKSLEHFLKKKTCNGYFKTIKHILVDGSYQNEEIGEPKLSTLKRHR</sequence>